<proteinExistence type="predicted"/>
<evidence type="ECO:0000313" key="2">
    <source>
        <dbReference type="Proteomes" id="UP001234297"/>
    </source>
</evidence>
<accession>A0ACC2LYJ4</accession>
<dbReference type="EMBL" id="CM056811">
    <property type="protein sequence ID" value="KAJ8638278.1"/>
    <property type="molecule type" value="Genomic_DNA"/>
</dbReference>
<protein>
    <submittedName>
        <fullName evidence="1">Uncharacterized protein</fullName>
    </submittedName>
</protein>
<name>A0ACC2LYJ4_PERAE</name>
<keyword evidence="2" id="KW-1185">Reference proteome</keyword>
<organism evidence="1 2">
    <name type="scientific">Persea americana</name>
    <name type="common">Avocado</name>
    <dbReference type="NCBI Taxonomy" id="3435"/>
    <lineage>
        <taxon>Eukaryota</taxon>
        <taxon>Viridiplantae</taxon>
        <taxon>Streptophyta</taxon>
        <taxon>Embryophyta</taxon>
        <taxon>Tracheophyta</taxon>
        <taxon>Spermatophyta</taxon>
        <taxon>Magnoliopsida</taxon>
        <taxon>Magnoliidae</taxon>
        <taxon>Laurales</taxon>
        <taxon>Lauraceae</taxon>
        <taxon>Persea</taxon>
    </lineage>
</organism>
<reference evidence="1 2" key="1">
    <citation type="journal article" date="2022" name="Hortic Res">
        <title>A haplotype resolved chromosomal level avocado genome allows analysis of novel avocado genes.</title>
        <authorList>
            <person name="Nath O."/>
            <person name="Fletcher S.J."/>
            <person name="Hayward A."/>
            <person name="Shaw L.M."/>
            <person name="Masouleh A.K."/>
            <person name="Furtado A."/>
            <person name="Henry R.J."/>
            <person name="Mitter N."/>
        </authorList>
    </citation>
    <scope>NUCLEOTIDE SEQUENCE [LARGE SCALE GENOMIC DNA]</scope>
    <source>
        <strain evidence="2">cv. Hass</strain>
    </source>
</reference>
<evidence type="ECO:0000313" key="1">
    <source>
        <dbReference type="EMBL" id="KAJ8638278.1"/>
    </source>
</evidence>
<gene>
    <name evidence="1" type="ORF">MRB53_012545</name>
</gene>
<sequence length="362" mass="39258">MIKTLDIFSSSRTDEIMSRYRPIAPKPLILQQNPRLHPPANDNGRQSPSLRRSKKRSRARIPSSSAHKKAKTHVTNFSSGATPPPPPPLGKKTQLGHSLHGFGPGFSGFPFPSPGLHEKPAGSKDLVTLPLLPYACPVSALMRKEPASNDPEDILGLSLFPSNQERALDLNCKPEIPEEKDLLQRIQASLPGGSKNPGSSTVIMPQPVRPVGSSISVGCINENTGSYPAAPVCKKADEVEEEVEYEALPSVISDSKNKVRLANSAYKELVGQPECPWLESMVTKDGRKGTTAPERISGEVVLDLSEASVPASSNGFSCKAKIEWASNGQKIFIIAPCDVMRLSCEAKDYMFTWRFLIPNSIA</sequence>
<dbReference type="Proteomes" id="UP001234297">
    <property type="component" value="Chromosome 3"/>
</dbReference>
<comment type="caution">
    <text evidence="1">The sequence shown here is derived from an EMBL/GenBank/DDBJ whole genome shotgun (WGS) entry which is preliminary data.</text>
</comment>